<proteinExistence type="predicted"/>
<dbReference type="GO" id="GO:0005886">
    <property type="term" value="C:plasma membrane"/>
    <property type="evidence" value="ECO:0007669"/>
    <property type="project" value="TreeGrafter"/>
</dbReference>
<evidence type="ECO:0000313" key="4">
    <source>
        <dbReference type="Proteomes" id="UP000292580"/>
    </source>
</evidence>
<gene>
    <name evidence="3" type="ORF">CUJ86_10410</name>
</gene>
<dbReference type="PANTHER" id="PTHR43129">
    <property type="entry name" value="FOSMIDOMYCIN RESISTANCE PROTEIN"/>
    <property type="match status" value="1"/>
</dbReference>
<organism evidence="3 4">
    <name type="scientific">Methanofollis fontis</name>
    <dbReference type="NCBI Taxonomy" id="2052832"/>
    <lineage>
        <taxon>Archaea</taxon>
        <taxon>Methanobacteriati</taxon>
        <taxon>Methanobacteriota</taxon>
        <taxon>Stenosarchaea group</taxon>
        <taxon>Methanomicrobia</taxon>
        <taxon>Methanomicrobiales</taxon>
        <taxon>Methanomicrobiaceae</taxon>
        <taxon>Methanofollis</taxon>
    </lineage>
</organism>
<feature type="domain" description="Major facilitator superfamily (MFS) profile" evidence="2">
    <location>
        <begin position="7"/>
        <end position="383"/>
    </location>
</feature>
<keyword evidence="1" id="KW-1133">Transmembrane helix</keyword>
<name>A0A483CWY9_9EURY</name>
<feature type="transmembrane region" description="Helical" evidence="1">
    <location>
        <begin position="239"/>
        <end position="260"/>
    </location>
</feature>
<sequence>MLKRLRGVLGLSAGHFVIDIYSPVIPAILPLLIASYGYSYFAAGVLAAAFNITSSLLQPIAGMAADRRGALIPIGLPIIISAVAVSAYGVVEAYPLLLICACCAGIGHATFHPTALAAVNRLSRAENRGRITSIFVIGGNFGFAVGPVLAGLIVVAFGLPGLVWLVIPGIIAGIAFLVFRPGRGGSGDHPGATDVEDTGPLSYRPILLLITVGALRSWVIFGSIAYLPAYIHAQLGVDLLTADALVSLMLVAGVVGQYVGGHLSDRYGRKEYTLFGLSAAVLPFLLFISTSGVLSYAALLLFGFLLWSTFSVTVAMAQEVLPGRAGLASGLMLGLAVGAGGLGVAASGAIADASSLGTALSLLLLPIVAAALLMTVVPYPWKSLAGRVRDRL</sequence>
<evidence type="ECO:0000256" key="1">
    <source>
        <dbReference type="SAM" id="Phobius"/>
    </source>
</evidence>
<feature type="transmembrane region" description="Helical" evidence="1">
    <location>
        <begin position="7"/>
        <end position="32"/>
    </location>
</feature>
<feature type="transmembrane region" description="Helical" evidence="1">
    <location>
        <begin position="329"/>
        <end position="350"/>
    </location>
</feature>
<feature type="transmembrane region" description="Helical" evidence="1">
    <location>
        <begin position="131"/>
        <end position="155"/>
    </location>
</feature>
<dbReference type="PROSITE" id="PS50850">
    <property type="entry name" value="MFS"/>
    <property type="match status" value="1"/>
</dbReference>
<dbReference type="Proteomes" id="UP000292580">
    <property type="component" value="Unassembled WGS sequence"/>
</dbReference>
<protein>
    <submittedName>
        <fullName evidence="3">MFS transporter</fullName>
    </submittedName>
</protein>
<feature type="transmembrane region" description="Helical" evidence="1">
    <location>
        <begin position="206"/>
        <end position="227"/>
    </location>
</feature>
<comment type="caution">
    <text evidence="3">The sequence shown here is derived from an EMBL/GenBank/DDBJ whole genome shotgun (WGS) entry which is preliminary data.</text>
</comment>
<feature type="transmembrane region" description="Helical" evidence="1">
    <location>
        <begin position="96"/>
        <end position="119"/>
    </location>
</feature>
<dbReference type="SUPFAM" id="SSF103473">
    <property type="entry name" value="MFS general substrate transporter"/>
    <property type="match status" value="1"/>
</dbReference>
<dbReference type="InterPro" id="IPR011701">
    <property type="entry name" value="MFS"/>
</dbReference>
<dbReference type="InterPro" id="IPR036259">
    <property type="entry name" value="MFS_trans_sf"/>
</dbReference>
<accession>A0A483CWY9</accession>
<keyword evidence="1" id="KW-0472">Membrane</keyword>
<evidence type="ECO:0000259" key="2">
    <source>
        <dbReference type="PROSITE" id="PS50850"/>
    </source>
</evidence>
<evidence type="ECO:0000313" key="3">
    <source>
        <dbReference type="EMBL" id="TAJ43537.1"/>
    </source>
</evidence>
<feature type="transmembrane region" description="Helical" evidence="1">
    <location>
        <begin position="272"/>
        <end position="290"/>
    </location>
</feature>
<feature type="transmembrane region" description="Helical" evidence="1">
    <location>
        <begin position="161"/>
        <end position="179"/>
    </location>
</feature>
<dbReference type="OrthoDB" id="29061at2157"/>
<keyword evidence="4" id="KW-1185">Reference proteome</keyword>
<dbReference type="InterPro" id="IPR020846">
    <property type="entry name" value="MFS_dom"/>
</dbReference>
<dbReference type="RefSeq" id="WP_130647516.1">
    <property type="nucleotide sequence ID" value="NZ_PGCL01000005.1"/>
</dbReference>
<dbReference type="GO" id="GO:0022857">
    <property type="term" value="F:transmembrane transporter activity"/>
    <property type="evidence" value="ECO:0007669"/>
    <property type="project" value="InterPro"/>
</dbReference>
<dbReference type="AlphaFoldDB" id="A0A483CWY9"/>
<dbReference type="EMBL" id="PGCL01000005">
    <property type="protein sequence ID" value="TAJ43537.1"/>
    <property type="molecule type" value="Genomic_DNA"/>
</dbReference>
<feature type="transmembrane region" description="Helical" evidence="1">
    <location>
        <begin position="296"/>
        <end position="317"/>
    </location>
</feature>
<dbReference type="Pfam" id="PF07690">
    <property type="entry name" value="MFS_1"/>
    <property type="match status" value="1"/>
</dbReference>
<dbReference type="CDD" id="cd17478">
    <property type="entry name" value="MFS_FsR"/>
    <property type="match status" value="1"/>
</dbReference>
<reference evidence="3 4" key="1">
    <citation type="submission" date="2017-11" db="EMBL/GenBank/DDBJ databases">
        <title>Isolation and Characterization of Methanofollis Species from Methane Seep Offshore SW Taiwan.</title>
        <authorList>
            <person name="Teng N.-H."/>
            <person name="Lai M.-C."/>
            <person name="Chen S.-C."/>
        </authorList>
    </citation>
    <scope>NUCLEOTIDE SEQUENCE [LARGE SCALE GENOMIC DNA]</scope>
    <source>
        <strain evidence="3 4">FWC-SCC2</strain>
    </source>
</reference>
<feature type="transmembrane region" description="Helical" evidence="1">
    <location>
        <begin position="38"/>
        <end position="57"/>
    </location>
</feature>
<dbReference type="Gene3D" id="1.20.1250.20">
    <property type="entry name" value="MFS general substrate transporter like domains"/>
    <property type="match status" value="2"/>
</dbReference>
<feature type="transmembrane region" description="Helical" evidence="1">
    <location>
        <begin position="69"/>
        <end position="90"/>
    </location>
</feature>
<keyword evidence="1" id="KW-0812">Transmembrane</keyword>
<feature type="transmembrane region" description="Helical" evidence="1">
    <location>
        <begin position="356"/>
        <end position="381"/>
    </location>
</feature>
<dbReference type="PANTHER" id="PTHR43129:SF1">
    <property type="entry name" value="FOSMIDOMYCIN RESISTANCE PROTEIN"/>
    <property type="match status" value="1"/>
</dbReference>